<evidence type="ECO:0000313" key="2">
    <source>
        <dbReference type="EMBL" id="KAH8023380.1"/>
    </source>
</evidence>
<comment type="caution">
    <text evidence="2">The sequence shown here is derived from an EMBL/GenBank/DDBJ whole genome shotgun (WGS) entry which is preliminary data.</text>
</comment>
<dbReference type="SUPFAM" id="SSF52047">
    <property type="entry name" value="RNI-like"/>
    <property type="match status" value="2"/>
</dbReference>
<dbReference type="PANTHER" id="PTHR24111:SF0">
    <property type="entry name" value="LEUCINE-RICH REPEAT-CONTAINING PROTEIN"/>
    <property type="match status" value="1"/>
</dbReference>
<accession>A0A9J6DMW3</accession>
<dbReference type="PANTHER" id="PTHR24111">
    <property type="entry name" value="LEUCINE-RICH REPEAT-CONTAINING PROTEIN 34"/>
    <property type="match status" value="1"/>
</dbReference>
<reference evidence="2" key="1">
    <citation type="journal article" date="2020" name="Cell">
        <title>Large-Scale Comparative Analyses of Tick Genomes Elucidate Their Genetic Diversity and Vector Capacities.</title>
        <authorList>
            <consortium name="Tick Genome and Microbiome Consortium (TIGMIC)"/>
            <person name="Jia N."/>
            <person name="Wang J."/>
            <person name="Shi W."/>
            <person name="Du L."/>
            <person name="Sun Y."/>
            <person name="Zhan W."/>
            <person name="Jiang J.F."/>
            <person name="Wang Q."/>
            <person name="Zhang B."/>
            <person name="Ji P."/>
            <person name="Bell-Sakyi L."/>
            <person name="Cui X.M."/>
            <person name="Yuan T.T."/>
            <person name="Jiang B.G."/>
            <person name="Yang W.F."/>
            <person name="Lam T.T."/>
            <person name="Chang Q.C."/>
            <person name="Ding S.J."/>
            <person name="Wang X.J."/>
            <person name="Zhu J.G."/>
            <person name="Ruan X.D."/>
            <person name="Zhao L."/>
            <person name="Wei J.T."/>
            <person name="Ye R.Z."/>
            <person name="Que T.C."/>
            <person name="Du C.H."/>
            <person name="Zhou Y.H."/>
            <person name="Cheng J.X."/>
            <person name="Dai P.F."/>
            <person name="Guo W.B."/>
            <person name="Han X.H."/>
            <person name="Huang E.J."/>
            <person name="Li L.F."/>
            <person name="Wei W."/>
            <person name="Gao Y.C."/>
            <person name="Liu J.Z."/>
            <person name="Shao H.Z."/>
            <person name="Wang X."/>
            <person name="Wang C.C."/>
            <person name="Yang T.C."/>
            <person name="Huo Q.B."/>
            <person name="Li W."/>
            <person name="Chen H.Y."/>
            <person name="Chen S.E."/>
            <person name="Zhou L.G."/>
            <person name="Ni X.B."/>
            <person name="Tian J.H."/>
            <person name="Sheng Y."/>
            <person name="Liu T."/>
            <person name="Pan Y.S."/>
            <person name="Xia L.Y."/>
            <person name="Li J."/>
            <person name="Zhao F."/>
            <person name="Cao W.C."/>
        </authorList>
    </citation>
    <scope>NUCLEOTIDE SEQUENCE</scope>
    <source>
        <strain evidence="2">Rmic-2018</strain>
    </source>
</reference>
<evidence type="ECO:0000256" key="1">
    <source>
        <dbReference type="ARBA" id="ARBA00022737"/>
    </source>
</evidence>
<name>A0A9J6DMW3_RHIMP</name>
<evidence type="ECO:0000313" key="3">
    <source>
        <dbReference type="Proteomes" id="UP000821866"/>
    </source>
</evidence>
<keyword evidence="3" id="KW-1185">Reference proteome</keyword>
<dbReference type="InterPro" id="IPR052201">
    <property type="entry name" value="LRR-containing_regulator"/>
</dbReference>
<sequence length="979" mass="109262">MCPSMSSSEPHAYERLQQIKMILANKGADFMAPCGKQNLDDCDLLKHIGAWNDVLAAIHVRLEELVETRELAVSFPVKVSGQREKRKRVERAVVLLYKLFVAHTCVARIVIDDLGEFCNPERFALLCHAISSCRRLTTLRVNADMDEASYYQKLLTGCASFHNLEELSFERMRDCDNTGNMAILATLLERNSRLSKFRVDGFSTSSRHTSTLLRELQRCQTLSHLSLDITSFGENEATLFLNMLKGNNVLKSLRLEGKQRCNHLTVSCIASALSKSTTLENLELLGFHLCTADVWALATGLGKIQTLQSLIIDHCTPVFSLPPMHTHVETCDSPEDVSSQIAPYIHIVEQIPGLQCFAFDLLRFSTEDQRAFLQVLGATAYPTRTFVDVRAPGYASELKRIALETGTANRIYWSPVCEERIDFPNLLTESRVGAVSLEVQRGTCDNEIPNVNERLSGMSTLDHVVSFHLEIRGSMIAPSTAQILARYLDSTKILEAVTLNFSTSKDSSMRLLDALSRNVSITRLGVERWCSTRRNFTIVSLRTQERRENAKNWAFIQNVATRNAALLEKAARFVAGDSSQKSDAEAFEAVASSPLLLRRVQVVKGVGKCEAVEMVRRAVWNLRDMDGFMTITGVVIKSVMCEESRDGRARLDSLPADCWLAIRQYLSVTDVAMATQDWGLWMHAKFLSSTCPYKFTSTEDAYEKLQQIKSILAEKGADFTGPCGKEDDRECHLLKHLSTWNDVMIPINVRITAMVTTKELELCFPKRSQCLSRLSLDATTFGAEEASSLLQFLSGKKGLKSLRLKSNGLNRSITVHSIASVLSNATDLVDLELDGFFIYTHDAWLLAMTLVQLQMVQNLALVQCIPIFSSLVDLTGFEANGSSASVSKRIEPYIHIVRGLTSLRSLALDLVRFPIEDQRAFLEALAGNNFLQHVTVAPPKRGYSSELSRMLIETGTANRICCGPVVTHETNWDNARVIP</sequence>
<dbReference type="VEuPathDB" id="VectorBase:LOC119162097"/>
<dbReference type="EMBL" id="JABSTU010000008">
    <property type="protein sequence ID" value="KAH8023380.1"/>
    <property type="molecule type" value="Genomic_DNA"/>
</dbReference>
<reference evidence="2" key="2">
    <citation type="submission" date="2021-09" db="EMBL/GenBank/DDBJ databases">
        <authorList>
            <person name="Jia N."/>
            <person name="Wang J."/>
            <person name="Shi W."/>
            <person name="Du L."/>
            <person name="Sun Y."/>
            <person name="Zhan W."/>
            <person name="Jiang J."/>
            <person name="Wang Q."/>
            <person name="Zhang B."/>
            <person name="Ji P."/>
            <person name="Sakyi L.B."/>
            <person name="Cui X."/>
            <person name="Yuan T."/>
            <person name="Jiang B."/>
            <person name="Yang W."/>
            <person name="Lam T.T.-Y."/>
            <person name="Chang Q."/>
            <person name="Ding S."/>
            <person name="Wang X."/>
            <person name="Zhu J."/>
            <person name="Ruan X."/>
            <person name="Zhao L."/>
            <person name="Wei J."/>
            <person name="Que T."/>
            <person name="Du C."/>
            <person name="Cheng J."/>
            <person name="Dai P."/>
            <person name="Han X."/>
            <person name="Huang E."/>
            <person name="Gao Y."/>
            <person name="Liu J."/>
            <person name="Shao H."/>
            <person name="Ye R."/>
            <person name="Li L."/>
            <person name="Wei W."/>
            <person name="Wang X."/>
            <person name="Wang C."/>
            <person name="Huo Q."/>
            <person name="Li W."/>
            <person name="Guo W."/>
            <person name="Chen H."/>
            <person name="Chen S."/>
            <person name="Zhou L."/>
            <person name="Zhou L."/>
            <person name="Ni X."/>
            <person name="Tian J."/>
            <person name="Zhou Y."/>
            <person name="Sheng Y."/>
            <person name="Liu T."/>
            <person name="Pan Y."/>
            <person name="Xia L."/>
            <person name="Li J."/>
            <person name="Zhao F."/>
            <person name="Cao W."/>
        </authorList>
    </citation>
    <scope>NUCLEOTIDE SEQUENCE</scope>
    <source>
        <strain evidence="2">Rmic-2018</strain>
        <tissue evidence="2">Larvae</tissue>
    </source>
</reference>
<dbReference type="AlphaFoldDB" id="A0A9J6DMW3"/>
<dbReference type="InterPro" id="IPR032675">
    <property type="entry name" value="LRR_dom_sf"/>
</dbReference>
<dbReference type="Proteomes" id="UP000821866">
    <property type="component" value="Chromosome 6"/>
</dbReference>
<keyword evidence="1" id="KW-0677">Repeat</keyword>
<protein>
    <submittedName>
        <fullName evidence="2">Uncharacterized protein</fullName>
    </submittedName>
</protein>
<proteinExistence type="predicted"/>
<organism evidence="2 3">
    <name type="scientific">Rhipicephalus microplus</name>
    <name type="common">Cattle tick</name>
    <name type="synonym">Boophilus microplus</name>
    <dbReference type="NCBI Taxonomy" id="6941"/>
    <lineage>
        <taxon>Eukaryota</taxon>
        <taxon>Metazoa</taxon>
        <taxon>Ecdysozoa</taxon>
        <taxon>Arthropoda</taxon>
        <taxon>Chelicerata</taxon>
        <taxon>Arachnida</taxon>
        <taxon>Acari</taxon>
        <taxon>Parasitiformes</taxon>
        <taxon>Ixodida</taxon>
        <taxon>Ixodoidea</taxon>
        <taxon>Ixodidae</taxon>
        <taxon>Rhipicephalinae</taxon>
        <taxon>Rhipicephalus</taxon>
        <taxon>Boophilus</taxon>
    </lineage>
</organism>
<dbReference type="Gene3D" id="3.80.10.10">
    <property type="entry name" value="Ribonuclease Inhibitor"/>
    <property type="match status" value="2"/>
</dbReference>
<gene>
    <name evidence="2" type="ORF">HPB51_013218</name>
</gene>